<dbReference type="EMBL" id="UFQC01000022">
    <property type="protein sequence ID" value="SSW70262.1"/>
    <property type="molecule type" value="Genomic_DNA"/>
</dbReference>
<dbReference type="RefSeq" id="WP_129242592.1">
    <property type="nucleotide sequence ID" value="NZ_UFQC01000022.1"/>
</dbReference>
<dbReference type="InterPro" id="IPR044899">
    <property type="entry name" value="SptP_N_sf"/>
</dbReference>
<protein>
    <recommendedName>
        <fullName evidence="3">PI3K/PI4K catalytic domain-containing protein</fullName>
    </recommendedName>
</protein>
<dbReference type="Gene3D" id="4.10.1330.10">
    <property type="entry name" value="non globular Virulence effector SptP domain"/>
    <property type="match status" value="1"/>
</dbReference>
<evidence type="ECO:0000313" key="2">
    <source>
        <dbReference type="Proteomes" id="UP000289465"/>
    </source>
</evidence>
<dbReference type="OrthoDB" id="8644956at2"/>
<proteinExistence type="predicted"/>
<name>A0A446CQY3_9BURK</name>
<organism evidence="1 2">
    <name type="scientific">Achromobacter veterisilvae</name>
    <dbReference type="NCBI Taxonomy" id="2069367"/>
    <lineage>
        <taxon>Bacteria</taxon>
        <taxon>Pseudomonadati</taxon>
        <taxon>Pseudomonadota</taxon>
        <taxon>Betaproteobacteria</taxon>
        <taxon>Burkholderiales</taxon>
        <taxon>Alcaligenaceae</taxon>
        <taxon>Achromobacter</taxon>
    </lineage>
</organism>
<gene>
    <name evidence="1" type="ORF">AVE30378_03939</name>
</gene>
<dbReference type="Proteomes" id="UP000289465">
    <property type="component" value="Unassembled WGS sequence"/>
</dbReference>
<evidence type="ECO:0008006" key="3">
    <source>
        <dbReference type="Google" id="ProtNLM"/>
    </source>
</evidence>
<evidence type="ECO:0000313" key="1">
    <source>
        <dbReference type="EMBL" id="SSW70262.1"/>
    </source>
</evidence>
<dbReference type="AlphaFoldDB" id="A0A446CQY3"/>
<reference evidence="1 2" key="1">
    <citation type="submission" date="2018-07" db="EMBL/GenBank/DDBJ databases">
        <authorList>
            <person name="Peeters C."/>
        </authorList>
    </citation>
    <scope>NUCLEOTIDE SEQUENCE [LARGE SCALE GENOMIC DNA]</scope>
    <source>
        <strain evidence="1 2">LMG 30378</strain>
    </source>
</reference>
<accession>A0A446CQY3</accession>
<sequence>MPGIQLGTFVHQAQTGTDTRFSLGDQGDLQASGKRNIGNIFTRAWDCITRSDAQVAANKAATSSFVSALREQYGDEIANVMSRDLHAQLSKGRPLTGYRIEQVVAKAERMSNNIQAQNRQLLDNCLPELTDWVVRETGGDAHPGVLSRAETVQVLREAIEGSDAFQQHSFLNALHHVMDMFGEDGEGQATQEFLGHFKDTARQALEHEVSARVMPRSTELRDASGDSTVDHCFDNLPDAERGKLKEIEAYFGGIIKESLRMGGDMSPSKVGSYVGMHEYLESSVEHLQGLDTSAMDDTEKAYVAAMRDDAVHMQALIKDRLGLQGFTPDQMRALTDVNRESGMLEEALGENKLQRIGQEWQDLERQLGDSLEILRGVQPGNEGAGMALQSIIGRGERAHSLASDLPGAMLKGLSGGDLVASDHDAQDILARLGEDGFDGPDIAWMHAQGMNVGDTVMRFSPEQIRLLKTQGLGIELGLQYLDKGVPIHERTLVDDYRDELIVGEPRPLGGGQVSKPYDVTYGRDRMVYKEPQINPETGEESGYGPSSRVLGIDPKQPQMTVRNVATRVVDELLGFNLVPDTRIGVLDGKLGLVMGYAEGIAPRYTVDVDDTARQWGQINAVLGYENPDVLQSVKDGDPETISLLKDLLSVNESRYELGNFDVSDSEQGQRILQLAKGSPQEQEEAQALLRGLPGRVEDGRVIQELRITAMLQRGDRDLNFDDPVVRRGLVKLQLLDALTAQGDRHQANYIVTQDAQGHYTGVVAIDNDQAFGTRIGNPNDLLRRVSGGVVTGPDGVKRTGLQGLNGVMLPGVVDRDMKAAFDALTPEGLRAELAGLLPDPEIEVAVQRLNVIKSHLEQLERNGMVIDADEWGSDLVTATLQDTNSSYVARDRQYINQLREEEDLEREIPERQASL</sequence>